<dbReference type="InterPro" id="IPR046350">
    <property type="entry name" value="Cystatin_sf"/>
</dbReference>
<dbReference type="EMBL" id="LR746267">
    <property type="protein sequence ID" value="CAA7395485.1"/>
    <property type="molecule type" value="Genomic_DNA"/>
</dbReference>
<feature type="signal peptide" evidence="4">
    <location>
        <begin position="1"/>
        <end position="28"/>
    </location>
</feature>
<evidence type="ECO:0000259" key="5">
    <source>
        <dbReference type="Pfam" id="PF16845"/>
    </source>
</evidence>
<dbReference type="EMBL" id="LR746267">
    <property type="protein sequence ID" value="CAA7395480.1"/>
    <property type="molecule type" value="Genomic_DNA"/>
</dbReference>
<proteinExistence type="inferred from homology"/>
<protein>
    <recommendedName>
        <fullName evidence="5">Cystatin domain-containing protein</fullName>
    </recommendedName>
</protein>
<dbReference type="OrthoDB" id="665600at2759"/>
<dbReference type="Pfam" id="PF16845">
    <property type="entry name" value="SQAPI"/>
    <property type="match status" value="1"/>
</dbReference>
<evidence type="ECO:0000256" key="3">
    <source>
        <dbReference type="ARBA" id="ARBA00022704"/>
    </source>
</evidence>
<keyword evidence="4" id="KW-0732">Signal</keyword>
<dbReference type="GO" id="GO:0004869">
    <property type="term" value="F:cysteine-type endopeptidase inhibitor activity"/>
    <property type="evidence" value="ECO:0007669"/>
    <property type="project" value="UniProtKB-KW"/>
</dbReference>
<evidence type="ECO:0000256" key="1">
    <source>
        <dbReference type="ARBA" id="ARBA00007233"/>
    </source>
</evidence>
<dbReference type="SUPFAM" id="SSF54403">
    <property type="entry name" value="Cystatin/monellin"/>
    <property type="match status" value="1"/>
</dbReference>
<dbReference type="PANTHER" id="PTHR47364">
    <property type="entry name" value="CYSTEINE PROTEINASE INHIBITOR 5"/>
    <property type="match status" value="1"/>
</dbReference>
<dbReference type="Gene3D" id="3.10.450.10">
    <property type="match status" value="1"/>
</dbReference>
<keyword evidence="9" id="KW-1185">Reference proteome</keyword>
<dbReference type="InterPro" id="IPR000010">
    <property type="entry name" value="Cystatin_dom"/>
</dbReference>
<gene>
    <name evidence="6" type="ORF">SI7747_04005609</name>
    <name evidence="7" type="ORF">SI8410_04006141</name>
    <name evidence="8" type="ORF">SI8410_04006146</name>
</gene>
<evidence type="ECO:0000256" key="4">
    <source>
        <dbReference type="SAM" id="SignalP"/>
    </source>
</evidence>
<accession>A0A7I8IN02</accession>
<sequence length="122" mass="14001">MRTQMPSVLPLPLLLALLSAVTLQSVAANRGPYPPPTGVWNRIKKVDDYPVPEIARLAVSQHNNRTGNSLEYIRVYRGYVDGPFYRLFIQATDHAKARRYEAVVRDDLWPKMRQLVYFRASS</sequence>
<evidence type="ECO:0000313" key="6">
    <source>
        <dbReference type="EMBL" id="CAA2619442.1"/>
    </source>
</evidence>
<dbReference type="EMBL" id="LR743591">
    <property type="protein sequence ID" value="CAA2619442.1"/>
    <property type="molecule type" value="Genomic_DNA"/>
</dbReference>
<comment type="similarity">
    <text evidence="1">Belongs to the cystatin family. Phytocystatin subfamily.</text>
</comment>
<evidence type="ECO:0000313" key="8">
    <source>
        <dbReference type="EMBL" id="CAA7395485.1"/>
    </source>
</evidence>
<keyword evidence="2" id="KW-0646">Protease inhibitor</keyword>
<keyword evidence="3" id="KW-0789">Thiol protease inhibitor</keyword>
<evidence type="ECO:0000313" key="9">
    <source>
        <dbReference type="Proteomes" id="UP000663760"/>
    </source>
</evidence>
<feature type="domain" description="Cystatin" evidence="5">
    <location>
        <begin position="43"/>
        <end position="119"/>
    </location>
</feature>
<organism evidence="6">
    <name type="scientific">Spirodela intermedia</name>
    <name type="common">Intermediate duckweed</name>
    <dbReference type="NCBI Taxonomy" id="51605"/>
    <lineage>
        <taxon>Eukaryota</taxon>
        <taxon>Viridiplantae</taxon>
        <taxon>Streptophyta</taxon>
        <taxon>Embryophyta</taxon>
        <taxon>Tracheophyta</taxon>
        <taxon>Spermatophyta</taxon>
        <taxon>Magnoliopsida</taxon>
        <taxon>Liliopsida</taxon>
        <taxon>Araceae</taxon>
        <taxon>Lemnoideae</taxon>
        <taxon>Spirodela</taxon>
    </lineage>
</organism>
<dbReference type="Proteomes" id="UP000663760">
    <property type="component" value="Chromosome 4"/>
</dbReference>
<reference evidence="6" key="1">
    <citation type="submission" date="2019-12" db="EMBL/GenBank/DDBJ databases">
        <authorList>
            <person name="Scholz U."/>
            <person name="Mascher M."/>
            <person name="Fiebig A."/>
        </authorList>
    </citation>
    <scope>NUCLEOTIDE SEQUENCE</scope>
</reference>
<dbReference type="AlphaFoldDB" id="A0A7I8IN02"/>
<feature type="chain" id="PRO_5045019938" description="Cystatin domain-containing protein" evidence="4">
    <location>
        <begin position="29"/>
        <end position="122"/>
    </location>
</feature>
<name>A0A7I8IN02_SPIIN</name>
<evidence type="ECO:0000313" key="7">
    <source>
        <dbReference type="EMBL" id="CAA7395480.1"/>
    </source>
</evidence>
<evidence type="ECO:0000256" key="2">
    <source>
        <dbReference type="ARBA" id="ARBA00022690"/>
    </source>
</evidence>
<dbReference type="PANTHER" id="PTHR47364:SF2">
    <property type="entry name" value="CYSTEINE PROTEINASE INHIBITOR 5"/>
    <property type="match status" value="1"/>
</dbReference>